<dbReference type="AlphaFoldDB" id="A0A0G0L078"/>
<evidence type="ECO:0000313" key="2">
    <source>
        <dbReference type="Proteomes" id="UP000034081"/>
    </source>
</evidence>
<dbReference type="Proteomes" id="UP000034081">
    <property type="component" value="Unassembled WGS sequence"/>
</dbReference>
<sequence length="393" mass="43951">MTDVEANKSILPSIKFKDIIPLSDGSDSLSLLEAKHLNRMLQVNFCSHFLSQRYIQEPNKSIISPDNDPFFVVDTMTFHKELIANNALSFPGIFGGQDCLRTQNYSNYRRFINSTEVILQYMSHFRMLGVTAHPESNIFQEGWNFLTNRLGLETDDVVIKLSDQDTDLIKGFFDAGIPQENLIIEDENNRPEYYRWNYGEKTAMRNLTGKGATFAIRGKSKSYKDVGNLIAIKDIRGSTLAYDYGFGVETLSSAIFGFENPFRASIIGAITDNFRRDIRSSRSTHWDVLSDAVASSVAMIKAGIKPKSRGAANKICAQTINAAIEISLNDIPGISLGPGAFNEIADAYVSEYYGWNSEGNDIAIKTLINQISGQIYRNPRTGRFSIARNPQNN</sequence>
<dbReference type="STRING" id="1618570.UT08_C0007G0021"/>
<gene>
    <name evidence="1" type="ORF">UT08_C0007G0021</name>
</gene>
<protein>
    <submittedName>
        <fullName evidence="1">Uncharacterized protein</fullName>
    </submittedName>
</protein>
<organism evidence="1 2">
    <name type="scientific">Candidatus Woesebacteria bacterium GW2011_GWB1_38_8</name>
    <dbReference type="NCBI Taxonomy" id="1618570"/>
    <lineage>
        <taxon>Bacteria</taxon>
        <taxon>Candidatus Woeseibacteriota</taxon>
    </lineage>
</organism>
<dbReference type="EMBL" id="LBVL01000007">
    <property type="protein sequence ID" value="KKQ85348.1"/>
    <property type="molecule type" value="Genomic_DNA"/>
</dbReference>
<dbReference type="InterPro" id="IPR045864">
    <property type="entry name" value="aa-tRNA-synth_II/BPL/LPL"/>
</dbReference>
<name>A0A0G0L078_9BACT</name>
<reference evidence="1 2" key="1">
    <citation type="journal article" date="2015" name="Nature">
        <title>rRNA introns, odd ribosomes, and small enigmatic genomes across a large radiation of phyla.</title>
        <authorList>
            <person name="Brown C.T."/>
            <person name="Hug L.A."/>
            <person name="Thomas B.C."/>
            <person name="Sharon I."/>
            <person name="Castelle C.J."/>
            <person name="Singh A."/>
            <person name="Wilkins M.J."/>
            <person name="Williams K.H."/>
            <person name="Banfield J.F."/>
        </authorList>
    </citation>
    <scope>NUCLEOTIDE SEQUENCE [LARGE SCALE GENOMIC DNA]</scope>
</reference>
<dbReference type="Gene3D" id="3.30.930.10">
    <property type="entry name" value="Bira Bifunctional Protein, Domain 2"/>
    <property type="match status" value="1"/>
</dbReference>
<accession>A0A0G0L078</accession>
<comment type="caution">
    <text evidence="1">The sequence shown here is derived from an EMBL/GenBank/DDBJ whole genome shotgun (WGS) entry which is preliminary data.</text>
</comment>
<evidence type="ECO:0000313" key="1">
    <source>
        <dbReference type="EMBL" id="KKQ85348.1"/>
    </source>
</evidence>
<proteinExistence type="predicted"/>